<protein>
    <recommendedName>
        <fullName evidence="3">Nuclease SbcCD subunit C</fullName>
    </recommendedName>
</protein>
<dbReference type="InterPro" id="IPR038729">
    <property type="entry name" value="Rad50/SbcC_AAA"/>
</dbReference>
<evidence type="ECO:0000256" key="1">
    <source>
        <dbReference type="ARBA" id="ARBA00006930"/>
    </source>
</evidence>
<organism evidence="6">
    <name type="scientific">Micromonospora sp. HUAS YX12</name>
    <dbReference type="NCBI Taxonomy" id="3156396"/>
    <lineage>
        <taxon>Bacteria</taxon>
        <taxon>Bacillati</taxon>
        <taxon>Actinomycetota</taxon>
        <taxon>Actinomycetes</taxon>
        <taxon>Micromonosporales</taxon>
        <taxon>Micromonosporaceae</taxon>
        <taxon>Micromonospora</taxon>
    </lineage>
</organism>
<feature type="coiled-coil region" evidence="4">
    <location>
        <begin position="211"/>
        <end position="259"/>
    </location>
</feature>
<dbReference type="Pfam" id="PF13476">
    <property type="entry name" value="AAA_23"/>
    <property type="match status" value="1"/>
</dbReference>
<name>A0AAU7R1M1_9ACTN</name>
<dbReference type="GO" id="GO:0016887">
    <property type="term" value="F:ATP hydrolysis activity"/>
    <property type="evidence" value="ECO:0007669"/>
    <property type="project" value="InterPro"/>
</dbReference>
<evidence type="ECO:0000256" key="4">
    <source>
        <dbReference type="SAM" id="Coils"/>
    </source>
</evidence>
<dbReference type="GO" id="GO:0006302">
    <property type="term" value="P:double-strand break repair"/>
    <property type="evidence" value="ECO:0007669"/>
    <property type="project" value="InterPro"/>
</dbReference>
<sequence>MSLKFESLSLKNFGPYRRIDNLDLATDPDAPVVVIHGENTLGKTQLFSALRWCLYGGLLPQQDSAQAMPYLERRFNNPARRDGESAMEVVLKFRVDDELYVLTRTARFADGPPRVSADLRIGPTVIPRLGIDAEIGKLLHPQISEFFLFDAELMQRFYDRLNTERERGFIRDSIETVLGIPALQRAEGDVTDLAQDALKRQAKAVQGAADAERINKRLAKIANEQASAEAERKELQEVFQRTENELRQVRDQLRVVEGLQADIREQETLEALITSGQQTEAKLREDMRQLLVDGWRAPLLRKLQAALERVQERNTAAIEQQRAVSDARTQVEVLRERLRGGICVACGQRLPAPDEATQEEFERAKARLARLESETGGRPDLELERKITSLVDRNTAERYGEKHAQLSDLLGLQYQRKRQIDQIKDRLQGNDAAAIRALGVRQSRLDDLAESTSRKLTLVGLKINANNVESQKLAKQLDRLPGANPSVVLEANFFGYVQTLLNRTIDRYRERTRAEVERAASSMFVRLVRDPSGYGGLRIARDYRVELLDTHNMSRETSEGGKQLVALSLIGALKAAAVRGGPVVLDSPLARLDLGHRANVLQTWIPSLGSQALLLVQSGELTVESARRILGSKLGQEYRIVRPNNDPEEAVIERTR</sequence>
<comment type="subunit">
    <text evidence="2">Heterodimer of SbcC and SbcD.</text>
</comment>
<evidence type="ECO:0000256" key="2">
    <source>
        <dbReference type="ARBA" id="ARBA00011322"/>
    </source>
</evidence>
<evidence type="ECO:0000313" key="6">
    <source>
        <dbReference type="EMBL" id="XBT82391.1"/>
    </source>
</evidence>
<reference evidence="6" key="1">
    <citation type="submission" date="2024-06" db="EMBL/GenBank/DDBJ databases">
        <title>Micromonospora sp. strain HUAS YX12 genome sequences.</title>
        <authorList>
            <person name="Mo P."/>
        </authorList>
    </citation>
    <scope>NUCLEOTIDE SEQUENCE</scope>
    <source>
        <strain evidence="6">HUAS YX12</strain>
    </source>
</reference>
<feature type="domain" description="Rad50/SbcC-type AAA" evidence="5">
    <location>
        <begin position="7"/>
        <end position="246"/>
    </location>
</feature>
<accession>A0AAU7R1M1</accession>
<proteinExistence type="inferred from homology"/>
<keyword evidence="4" id="KW-0175">Coiled coil</keyword>
<dbReference type="RefSeq" id="WP_349878826.1">
    <property type="nucleotide sequence ID" value="NZ_CP157974.1"/>
</dbReference>
<comment type="similarity">
    <text evidence="1">Belongs to the SMC family. SbcC subfamily.</text>
</comment>
<dbReference type="PANTHER" id="PTHR32114">
    <property type="entry name" value="ABC TRANSPORTER ABCH.3"/>
    <property type="match status" value="1"/>
</dbReference>
<dbReference type="PANTHER" id="PTHR32114:SF2">
    <property type="entry name" value="ABC TRANSPORTER ABCH.3"/>
    <property type="match status" value="1"/>
</dbReference>
<dbReference type="SUPFAM" id="SSF52540">
    <property type="entry name" value="P-loop containing nucleoside triphosphate hydrolases"/>
    <property type="match status" value="1"/>
</dbReference>
<dbReference type="InterPro" id="IPR027417">
    <property type="entry name" value="P-loop_NTPase"/>
</dbReference>
<evidence type="ECO:0000256" key="3">
    <source>
        <dbReference type="ARBA" id="ARBA00013368"/>
    </source>
</evidence>
<gene>
    <name evidence="6" type="ORF">ABIH81_02480</name>
</gene>
<dbReference type="EMBL" id="CP157974">
    <property type="protein sequence ID" value="XBT82391.1"/>
    <property type="molecule type" value="Genomic_DNA"/>
</dbReference>
<dbReference type="Gene3D" id="3.40.50.300">
    <property type="entry name" value="P-loop containing nucleotide triphosphate hydrolases"/>
    <property type="match status" value="2"/>
</dbReference>
<evidence type="ECO:0000259" key="5">
    <source>
        <dbReference type="Pfam" id="PF13476"/>
    </source>
</evidence>
<dbReference type="AlphaFoldDB" id="A0AAU7R1M1"/>